<organism evidence="1 2">
    <name type="scientific">Ensete ventricosum</name>
    <name type="common">Abyssinian banana</name>
    <name type="synonym">Musa ensete</name>
    <dbReference type="NCBI Taxonomy" id="4639"/>
    <lineage>
        <taxon>Eukaryota</taxon>
        <taxon>Viridiplantae</taxon>
        <taxon>Streptophyta</taxon>
        <taxon>Embryophyta</taxon>
        <taxon>Tracheophyta</taxon>
        <taxon>Spermatophyta</taxon>
        <taxon>Magnoliopsida</taxon>
        <taxon>Liliopsida</taxon>
        <taxon>Zingiberales</taxon>
        <taxon>Musaceae</taxon>
        <taxon>Ensete</taxon>
    </lineage>
</organism>
<dbReference type="Proteomes" id="UP001222027">
    <property type="component" value="Unassembled WGS sequence"/>
</dbReference>
<keyword evidence="2" id="KW-1185">Reference proteome</keyword>
<comment type="caution">
    <text evidence="1">The sequence shown here is derived from an EMBL/GenBank/DDBJ whole genome shotgun (WGS) entry which is preliminary data.</text>
</comment>
<dbReference type="EMBL" id="JAQQAF010000006">
    <property type="protein sequence ID" value="KAJ8479219.1"/>
    <property type="molecule type" value="Genomic_DNA"/>
</dbReference>
<sequence length="212" mass="23931">MLIQLIAKCSSSSRLLEASGGRDASCRGRERLPAPLAREALLLLGRRDIFSPKARLCERQRSVAIYLTLEFSDEGQSVPSNPIYTVMYLFNRFGDFRSRRESATNLQGKMTSNFVSTEDHHHHHQAPSRRGVRRTWEIFAPSVISVVITPISQSPLVRDVAYSSSRAAPRNERIDASLLHLETGCKFNLPLQVRSTTAKEGECSIWSLNWEM</sequence>
<proteinExistence type="predicted"/>
<protein>
    <submittedName>
        <fullName evidence="1">Uncharacterized protein</fullName>
    </submittedName>
</protein>
<dbReference type="AlphaFoldDB" id="A0AAV8QQS6"/>
<evidence type="ECO:0000313" key="1">
    <source>
        <dbReference type="EMBL" id="KAJ8479219.1"/>
    </source>
</evidence>
<evidence type="ECO:0000313" key="2">
    <source>
        <dbReference type="Proteomes" id="UP001222027"/>
    </source>
</evidence>
<name>A0AAV8QQS6_ENSVE</name>
<gene>
    <name evidence="1" type="ORF">OPV22_022946</name>
</gene>
<accession>A0AAV8QQS6</accession>
<reference evidence="1 2" key="1">
    <citation type="submission" date="2022-12" db="EMBL/GenBank/DDBJ databases">
        <title>Chromosome-scale assembly of the Ensete ventricosum genome.</title>
        <authorList>
            <person name="Dussert Y."/>
            <person name="Stocks J."/>
            <person name="Wendawek A."/>
            <person name="Woldeyes F."/>
            <person name="Nichols R.A."/>
            <person name="Borrell J.S."/>
        </authorList>
    </citation>
    <scope>NUCLEOTIDE SEQUENCE [LARGE SCALE GENOMIC DNA]</scope>
    <source>
        <strain evidence="2">cv. Maze</strain>
        <tissue evidence="1">Seeds</tissue>
    </source>
</reference>